<evidence type="ECO:0000256" key="1">
    <source>
        <dbReference type="SAM" id="MobiDB-lite"/>
    </source>
</evidence>
<dbReference type="Proteomes" id="UP000324222">
    <property type="component" value="Unassembled WGS sequence"/>
</dbReference>
<evidence type="ECO:0000313" key="3">
    <source>
        <dbReference type="Proteomes" id="UP000324222"/>
    </source>
</evidence>
<evidence type="ECO:0000313" key="2">
    <source>
        <dbReference type="EMBL" id="MPC22014.1"/>
    </source>
</evidence>
<dbReference type="EMBL" id="VSRR010001043">
    <property type="protein sequence ID" value="MPC22014.1"/>
    <property type="molecule type" value="Genomic_DNA"/>
</dbReference>
<accession>A0A5B7DLU9</accession>
<sequence>MDGVLPIPISIPFPLNTTPCTSCRYVTPPAASSNSQGETQQWLRIRGQAQTSAARDGPPGNLGTCLTTRPYTRDTQQ</sequence>
<gene>
    <name evidence="2" type="ORF">E2C01_015020</name>
</gene>
<dbReference type="AlphaFoldDB" id="A0A5B7DLU9"/>
<comment type="caution">
    <text evidence="2">The sequence shown here is derived from an EMBL/GenBank/DDBJ whole genome shotgun (WGS) entry which is preliminary data.</text>
</comment>
<reference evidence="2 3" key="1">
    <citation type="submission" date="2019-05" db="EMBL/GenBank/DDBJ databases">
        <title>Another draft genome of Portunus trituberculatus and its Hox gene families provides insights of decapod evolution.</title>
        <authorList>
            <person name="Jeong J.-H."/>
            <person name="Song I."/>
            <person name="Kim S."/>
            <person name="Choi T."/>
            <person name="Kim D."/>
            <person name="Ryu S."/>
            <person name="Kim W."/>
        </authorList>
    </citation>
    <scope>NUCLEOTIDE SEQUENCE [LARGE SCALE GENOMIC DNA]</scope>
    <source>
        <tissue evidence="2">Muscle</tissue>
    </source>
</reference>
<organism evidence="2 3">
    <name type="scientific">Portunus trituberculatus</name>
    <name type="common">Swimming crab</name>
    <name type="synonym">Neptunus trituberculatus</name>
    <dbReference type="NCBI Taxonomy" id="210409"/>
    <lineage>
        <taxon>Eukaryota</taxon>
        <taxon>Metazoa</taxon>
        <taxon>Ecdysozoa</taxon>
        <taxon>Arthropoda</taxon>
        <taxon>Crustacea</taxon>
        <taxon>Multicrustacea</taxon>
        <taxon>Malacostraca</taxon>
        <taxon>Eumalacostraca</taxon>
        <taxon>Eucarida</taxon>
        <taxon>Decapoda</taxon>
        <taxon>Pleocyemata</taxon>
        <taxon>Brachyura</taxon>
        <taxon>Eubrachyura</taxon>
        <taxon>Portunoidea</taxon>
        <taxon>Portunidae</taxon>
        <taxon>Portuninae</taxon>
        <taxon>Portunus</taxon>
    </lineage>
</organism>
<proteinExistence type="predicted"/>
<name>A0A5B7DLU9_PORTR</name>
<feature type="compositionally biased region" description="Polar residues" evidence="1">
    <location>
        <begin position="64"/>
        <end position="77"/>
    </location>
</feature>
<feature type="region of interest" description="Disordered" evidence="1">
    <location>
        <begin position="49"/>
        <end position="77"/>
    </location>
</feature>
<keyword evidence="3" id="KW-1185">Reference proteome</keyword>
<protein>
    <submittedName>
        <fullName evidence="2">Uncharacterized protein</fullName>
    </submittedName>
</protein>